<evidence type="ECO:0000256" key="6">
    <source>
        <dbReference type="ARBA" id="ARBA00022989"/>
    </source>
</evidence>
<feature type="transmembrane region" description="Helical" evidence="8">
    <location>
        <begin position="103"/>
        <end position="125"/>
    </location>
</feature>
<name>A0A7J3VTK2_CALS0</name>
<feature type="transmembrane region" description="Helical" evidence="8">
    <location>
        <begin position="230"/>
        <end position="248"/>
    </location>
</feature>
<feature type="transmembrane region" description="Helical" evidence="8">
    <location>
        <begin position="412"/>
        <end position="431"/>
    </location>
</feature>
<dbReference type="GO" id="GO:0000030">
    <property type="term" value="F:mannosyltransferase activity"/>
    <property type="evidence" value="ECO:0007669"/>
    <property type="project" value="InterPro"/>
</dbReference>
<keyword evidence="3" id="KW-0328">Glycosyltransferase</keyword>
<sequence>MTVLQTLSRPQGFGKRVALACFLILLILRLAIINTPSPTTSVENCIEASGGSFPTECGFVFDEAHYVPAVRKLLRGVSTNHEHPPLSKLLIAGSMLALGDNPVGWRFAPGVLSSAAAAFTPLIAWQLTRRRDITLLATMLIASDVMLFNIGSIAMLDGPALFFLMAGTWFFLRNKHIVAAFLLGLSFLCKTAVLFNVVGLLAYFLLLAYSRRGSLRAAFYDWSPVFEKTVFIMLVVTVAGIAAYDYSFKAFNNPFAHLDFMISYHSQLRYECGEFQLPLRCTVINPDGKTTVDLPLSWISPVSPFSPAPYHLVTVSAGDRVWHPIAYWGIYSPAWWTTALVLGITAYTTVQTRGRNHQHAFVFAWMIFSYGPYFLLAHLLNRYVYTFYFLPTLPALAIGLPLVLSDDKFSRAVVLAVAIIQAAWFFVYFPVKSDTHIALLELLNLPR</sequence>
<dbReference type="PANTHER" id="PTHR33908:SF11">
    <property type="entry name" value="MEMBRANE PROTEIN"/>
    <property type="match status" value="1"/>
</dbReference>
<evidence type="ECO:0000256" key="1">
    <source>
        <dbReference type="ARBA" id="ARBA00004651"/>
    </source>
</evidence>
<keyword evidence="6 8" id="KW-1133">Transmembrane helix</keyword>
<evidence type="ECO:0000256" key="7">
    <source>
        <dbReference type="ARBA" id="ARBA00023136"/>
    </source>
</evidence>
<organism evidence="10">
    <name type="scientific">Caldiarchaeum subterraneum</name>
    <dbReference type="NCBI Taxonomy" id="311458"/>
    <lineage>
        <taxon>Archaea</taxon>
        <taxon>Nitrososphaerota</taxon>
        <taxon>Candidatus Caldarchaeales</taxon>
        <taxon>Candidatus Caldarchaeaceae</taxon>
        <taxon>Candidatus Caldarchaeum</taxon>
    </lineage>
</organism>
<evidence type="ECO:0000256" key="2">
    <source>
        <dbReference type="ARBA" id="ARBA00022475"/>
    </source>
</evidence>
<keyword evidence="7 8" id="KW-0472">Membrane</keyword>
<evidence type="ECO:0000256" key="8">
    <source>
        <dbReference type="SAM" id="Phobius"/>
    </source>
</evidence>
<feature type="transmembrane region" description="Helical" evidence="8">
    <location>
        <begin position="177"/>
        <end position="209"/>
    </location>
</feature>
<feature type="transmembrane region" description="Helical" evidence="8">
    <location>
        <begin position="360"/>
        <end position="379"/>
    </location>
</feature>
<dbReference type="Pfam" id="PF02366">
    <property type="entry name" value="PMT"/>
    <property type="match status" value="1"/>
</dbReference>
<dbReference type="GO" id="GO:0005886">
    <property type="term" value="C:plasma membrane"/>
    <property type="evidence" value="ECO:0007669"/>
    <property type="project" value="UniProtKB-SubCell"/>
</dbReference>
<keyword evidence="4 10" id="KW-0808">Transferase</keyword>
<feature type="transmembrane region" description="Helical" evidence="8">
    <location>
        <begin position="385"/>
        <end position="405"/>
    </location>
</feature>
<evidence type="ECO:0000259" key="9">
    <source>
        <dbReference type="Pfam" id="PF02366"/>
    </source>
</evidence>
<dbReference type="AlphaFoldDB" id="A0A7J3VTK2"/>
<evidence type="ECO:0000256" key="3">
    <source>
        <dbReference type="ARBA" id="ARBA00022676"/>
    </source>
</evidence>
<dbReference type="InterPro" id="IPR003342">
    <property type="entry name" value="ArnT-like_N"/>
</dbReference>
<protein>
    <submittedName>
        <fullName evidence="10">Phospholipid carrier-dependent glycosyltransferase</fullName>
    </submittedName>
</protein>
<dbReference type="EMBL" id="DRXH01000105">
    <property type="protein sequence ID" value="HHM44262.1"/>
    <property type="molecule type" value="Genomic_DNA"/>
</dbReference>
<proteinExistence type="predicted"/>
<keyword evidence="2" id="KW-1003">Cell membrane</keyword>
<feature type="transmembrane region" description="Helical" evidence="8">
    <location>
        <begin position="146"/>
        <end position="171"/>
    </location>
</feature>
<dbReference type="GO" id="GO:0006493">
    <property type="term" value="P:protein O-linked glycosylation"/>
    <property type="evidence" value="ECO:0007669"/>
    <property type="project" value="InterPro"/>
</dbReference>
<reference evidence="10" key="1">
    <citation type="journal article" date="2020" name="mSystems">
        <title>Genome- and Community-Level Interaction Insights into Carbon Utilization and Element Cycling Functions of Hydrothermarchaeota in Hydrothermal Sediment.</title>
        <authorList>
            <person name="Zhou Z."/>
            <person name="Liu Y."/>
            <person name="Xu W."/>
            <person name="Pan J."/>
            <person name="Luo Z.H."/>
            <person name="Li M."/>
        </authorList>
    </citation>
    <scope>NUCLEOTIDE SEQUENCE [LARGE SCALE GENOMIC DNA]</scope>
    <source>
        <strain evidence="10">SpSt-1074</strain>
    </source>
</reference>
<comment type="caution">
    <text evidence="10">The sequence shown here is derived from an EMBL/GenBank/DDBJ whole genome shotgun (WGS) entry which is preliminary data.</text>
</comment>
<dbReference type="GO" id="GO:0008610">
    <property type="term" value="P:lipid biosynthetic process"/>
    <property type="evidence" value="ECO:0007669"/>
    <property type="project" value="UniProtKB-ARBA"/>
</dbReference>
<dbReference type="InterPro" id="IPR050297">
    <property type="entry name" value="LipidA_mod_glycosyltrf_83"/>
</dbReference>
<feature type="domain" description="ArnT-like N-terminal" evidence="9">
    <location>
        <begin position="65"/>
        <end position="212"/>
    </location>
</feature>
<evidence type="ECO:0000256" key="4">
    <source>
        <dbReference type="ARBA" id="ARBA00022679"/>
    </source>
</evidence>
<feature type="transmembrane region" description="Helical" evidence="8">
    <location>
        <begin position="325"/>
        <end position="348"/>
    </location>
</feature>
<dbReference type="PANTHER" id="PTHR33908">
    <property type="entry name" value="MANNOSYLTRANSFERASE YKCB-RELATED"/>
    <property type="match status" value="1"/>
</dbReference>
<accession>A0A7J3VTK2</accession>
<gene>
    <name evidence="10" type="ORF">ENM31_03065</name>
</gene>
<dbReference type="GO" id="GO:0016763">
    <property type="term" value="F:pentosyltransferase activity"/>
    <property type="evidence" value="ECO:0007669"/>
    <property type="project" value="TreeGrafter"/>
</dbReference>
<comment type="subcellular location">
    <subcellularLocation>
        <location evidence="1">Cell membrane</location>
        <topology evidence="1">Multi-pass membrane protein</topology>
    </subcellularLocation>
</comment>
<keyword evidence="5 8" id="KW-0812">Transmembrane</keyword>
<evidence type="ECO:0000313" key="10">
    <source>
        <dbReference type="EMBL" id="HHM44262.1"/>
    </source>
</evidence>
<evidence type="ECO:0000256" key="5">
    <source>
        <dbReference type="ARBA" id="ARBA00022692"/>
    </source>
</evidence>